<dbReference type="EMBL" id="BLXT01001968">
    <property type="protein sequence ID" value="GFN89827.1"/>
    <property type="molecule type" value="Genomic_DNA"/>
</dbReference>
<sequence>MPQPRKLLTLSDTRSFCNAAPPGSGVRRSYLMMNDSPIFMKPTRRVIIYKVCPGVTLYKSFVQERNTRSSWRTERDTVGPRLLLLSLRGTGRDSSACFIRMPV</sequence>
<evidence type="ECO:0000313" key="2">
    <source>
        <dbReference type="Proteomes" id="UP000735302"/>
    </source>
</evidence>
<reference evidence="1 2" key="1">
    <citation type="journal article" date="2021" name="Elife">
        <title>Chloroplast acquisition without the gene transfer in kleptoplastic sea slugs, Plakobranchus ocellatus.</title>
        <authorList>
            <person name="Maeda T."/>
            <person name="Takahashi S."/>
            <person name="Yoshida T."/>
            <person name="Shimamura S."/>
            <person name="Takaki Y."/>
            <person name="Nagai Y."/>
            <person name="Toyoda A."/>
            <person name="Suzuki Y."/>
            <person name="Arimoto A."/>
            <person name="Ishii H."/>
            <person name="Satoh N."/>
            <person name="Nishiyama T."/>
            <person name="Hasebe M."/>
            <person name="Maruyama T."/>
            <person name="Minagawa J."/>
            <person name="Obokata J."/>
            <person name="Shigenobu S."/>
        </authorList>
    </citation>
    <scope>NUCLEOTIDE SEQUENCE [LARGE SCALE GENOMIC DNA]</scope>
</reference>
<protein>
    <submittedName>
        <fullName evidence="1">Uncharacterized protein</fullName>
    </submittedName>
</protein>
<dbReference type="Proteomes" id="UP000735302">
    <property type="component" value="Unassembled WGS sequence"/>
</dbReference>
<name>A0AAV3Z5T9_9GAST</name>
<keyword evidence="2" id="KW-1185">Reference proteome</keyword>
<proteinExistence type="predicted"/>
<comment type="caution">
    <text evidence="1">The sequence shown here is derived from an EMBL/GenBank/DDBJ whole genome shotgun (WGS) entry which is preliminary data.</text>
</comment>
<organism evidence="1 2">
    <name type="scientific">Plakobranchus ocellatus</name>
    <dbReference type="NCBI Taxonomy" id="259542"/>
    <lineage>
        <taxon>Eukaryota</taxon>
        <taxon>Metazoa</taxon>
        <taxon>Spiralia</taxon>
        <taxon>Lophotrochozoa</taxon>
        <taxon>Mollusca</taxon>
        <taxon>Gastropoda</taxon>
        <taxon>Heterobranchia</taxon>
        <taxon>Euthyneura</taxon>
        <taxon>Panpulmonata</taxon>
        <taxon>Sacoglossa</taxon>
        <taxon>Placobranchoidea</taxon>
        <taxon>Plakobranchidae</taxon>
        <taxon>Plakobranchus</taxon>
    </lineage>
</organism>
<accession>A0AAV3Z5T9</accession>
<dbReference type="AlphaFoldDB" id="A0AAV3Z5T9"/>
<gene>
    <name evidence="1" type="ORF">PoB_001633300</name>
</gene>
<evidence type="ECO:0000313" key="1">
    <source>
        <dbReference type="EMBL" id="GFN89827.1"/>
    </source>
</evidence>